<protein>
    <submittedName>
        <fullName evidence="2">Uncharacterized protein</fullName>
    </submittedName>
</protein>
<dbReference type="Proteomes" id="UP000799750">
    <property type="component" value="Unassembled WGS sequence"/>
</dbReference>
<evidence type="ECO:0000313" key="3">
    <source>
        <dbReference type="Proteomes" id="UP000799750"/>
    </source>
</evidence>
<sequence length="290" mass="31634">MSIRLHQHGQPGLLPHEGAGLVMLAGIFDKQQARRPPQRSSPTTLQRASPQSIPRVDGNRDTQAARRQSSSWLNDIQPHRKVSRSGASQTGNSQPPTPVTEQGMNQPRVGPVSFPWNAGVFTSTRDDLPSSTPQCPPPPPRLTPVKATRRQVPQHGQSGLLPREGARLVMPAGNGAFFFSGLVGLDSFPAMEPGRPCLRVMELLGTWPAWSTLTSTVPEHGVYVMFWCGGPDRLGRLMREWLGMAVTDPDHRTEHGVYVMCRCGGPGRSRRKTGVDVMAMAGLVCYDDHG</sequence>
<accession>A0A6A6R413</accession>
<organism evidence="2 3">
    <name type="scientific">Lophium mytilinum</name>
    <dbReference type="NCBI Taxonomy" id="390894"/>
    <lineage>
        <taxon>Eukaryota</taxon>
        <taxon>Fungi</taxon>
        <taxon>Dikarya</taxon>
        <taxon>Ascomycota</taxon>
        <taxon>Pezizomycotina</taxon>
        <taxon>Dothideomycetes</taxon>
        <taxon>Pleosporomycetidae</taxon>
        <taxon>Mytilinidiales</taxon>
        <taxon>Mytilinidiaceae</taxon>
        <taxon>Lophium</taxon>
    </lineage>
</organism>
<dbReference type="AlphaFoldDB" id="A0A6A6R413"/>
<feature type="compositionally biased region" description="Polar residues" evidence="1">
    <location>
        <begin position="38"/>
        <end position="52"/>
    </location>
</feature>
<name>A0A6A6R413_9PEZI</name>
<feature type="compositionally biased region" description="Polar residues" evidence="1">
    <location>
        <begin position="85"/>
        <end position="105"/>
    </location>
</feature>
<reference evidence="2" key="1">
    <citation type="journal article" date="2020" name="Stud. Mycol.">
        <title>101 Dothideomycetes genomes: a test case for predicting lifestyles and emergence of pathogens.</title>
        <authorList>
            <person name="Haridas S."/>
            <person name="Albert R."/>
            <person name="Binder M."/>
            <person name="Bloem J."/>
            <person name="Labutti K."/>
            <person name="Salamov A."/>
            <person name="Andreopoulos B."/>
            <person name="Baker S."/>
            <person name="Barry K."/>
            <person name="Bills G."/>
            <person name="Bluhm B."/>
            <person name="Cannon C."/>
            <person name="Castanera R."/>
            <person name="Culley D."/>
            <person name="Daum C."/>
            <person name="Ezra D."/>
            <person name="Gonzalez J."/>
            <person name="Henrissat B."/>
            <person name="Kuo A."/>
            <person name="Liang C."/>
            <person name="Lipzen A."/>
            <person name="Lutzoni F."/>
            <person name="Magnuson J."/>
            <person name="Mondo S."/>
            <person name="Nolan M."/>
            <person name="Ohm R."/>
            <person name="Pangilinan J."/>
            <person name="Park H.-J."/>
            <person name="Ramirez L."/>
            <person name="Alfaro M."/>
            <person name="Sun H."/>
            <person name="Tritt A."/>
            <person name="Yoshinaga Y."/>
            <person name="Zwiers L.-H."/>
            <person name="Turgeon B."/>
            <person name="Goodwin S."/>
            <person name="Spatafora J."/>
            <person name="Crous P."/>
            <person name="Grigoriev I."/>
        </authorList>
    </citation>
    <scope>NUCLEOTIDE SEQUENCE</scope>
    <source>
        <strain evidence="2">CBS 269.34</strain>
    </source>
</reference>
<dbReference type="OrthoDB" id="243127at2759"/>
<feature type="compositionally biased region" description="Polar residues" evidence="1">
    <location>
        <begin position="65"/>
        <end position="74"/>
    </location>
</feature>
<gene>
    <name evidence="2" type="ORF">BU16DRAFT_614608</name>
</gene>
<keyword evidence="3" id="KW-1185">Reference proteome</keyword>
<dbReference type="EMBL" id="MU004184">
    <property type="protein sequence ID" value="KAF2499074.1"/>
    <property type="molecule type" value="Genomic_DNA"/>
</dbReference>
<evidence type="ECO:0000256" key="1">
    <source>
        <dbReference type="SAM" id="MobiDB-lite"/>
    </source>
</evidence>
<evidence type="ECO:0000313" key="2">
    <source>
        <dbReference type="EMBL" id="KAF2499074.1"/>
    </source>
</evidence>
<proteinExistence type="predicted"/>
<feature type="region of interest" description="Disordered" evidence="1">
    <location>
        <begin position="31"/>
        <end position="159"/>
    </location>
</feature>